<sequence>DTKAIKRLNNKFLKINAPTDVLSFPLGEKSIDGKFYLGDIVISVPQAFKQCFSQKHGLERELELLTVHGFLHLIGFDHSEGFEEEEKKIHKLVLEG</sequence>
<dbReference type="Gene3D" id="3.40.390.30">
    <property type="entry name" value="Metalloproteases ('zincins'), catalytic domain"/>
    <property type="match status" value="1"/>
</dbReference>
<dbReference type="NCBIfam" id="TIGR00043">
    <property type="entry name" value="rRNA maturation RNase YbeY"/>
    <property type="match status" value="1"/>
</dbReference>
<comment type="similarity">
    <text evidence="2">Belongs to the endoribonuclease YbeY family.</text>
</comment>
<dbReference type="InterPro" id="IPR020549">
    <property type="entry name" value="YbeY_CS"/>
</dbReference>
<keyword evidence="5" id="KW-0255">Endonuclease</keyword>
<evidence type="ECO:0000313" key="8">
    <source>
        <dbReference type="EMBL" id="GAG48614.1"/>
    </source>
</evidence>
<dbReference type="SUPFAM" id="SSF55486">
    <property type="entry name" value="Metalloproteases ('zincins'), catalytic domain"/>
    <property type="match status" value="1"/>
</dbReference>
<feature type="non-terminal residue" evidence="8">
    <location>
        <position position="1"/>
    </location>
</feature>
<evidence type="ECO:0000256" key="7">
    <source>
        <dbReference type="ARBA" id="ARBA00022833"/>
    </source>
</evidence>
<evidence type="ECO:0000256" key="6">
    <source>
        <dbReference type="ARBA" id="ARBA00022801"/>
    </source>
</evidence>
<evidence type="ECO:0008006" key="9">
    <source>
        <dbReference type="Google" id="ProtNLM"/>
    </source>
</evidence>
<evidence type="ECO:0000256" key="1">
    <source>
        <dbReference type="ARBA" id="ARBA00001947"/>
    </source>
</evidence>
<organism evidence="8">
    <name type="scientific">marine sediment metagenome</name>
    <dbReference type="NCBI Taxonomy" id="412755"/>
    <lineage>
        <taxon>unclassified sequences</taxon>
        <taxon>metagenomes</taxon>
        <taxon>ecological metagenomes</taxon>
    </lineage>
</organism>
<protein>
    <recommendedName>
        <fullName evidence="9">rRNA maturation RNase YbeY</fullName>
    </recommendedName>
</protein>
<dbReference type="PANTHER" id="PTHR46986:SF1">
    <property type="entry name" value="ENDORIBONUCLEASE YBEY, CHLOROPLASTIC"/>
    <property type="match status" value="1"/>
</dbReference>
<accession>X0XYV7</accession>
<dbReference type="GO" id="GO:0006364">
    <property type="term" value="P:rRNA processing"/>
    <property type="evidence" value="ECO:0007669"/>
    <property type="project" value="InterPro"/>
</dbReference>
<dbReference type="GO" id="GO:0004519">
    <property type="term" value="F:endonuclease activity"/>
    <property type="evidence" value="ECO:0007669"/>
    <property type="project" value="UniProtKB-KW"/>
</dbReference>
<evidence type="ECO:0000256" key="3">
    <source>
        <dbReference type="ARBA" id="ARBA00022722"/>
    </source>
</evidence>
<keyword evidence="6" id="KW-0378">Hydrolase</keyword>
<dbReference type="GO" id="GO:0046872">
    <property type="term" value="F:metal ion binding"/>
    <property type="evidence" value="ECO:0007669"/>
    <property type="project" value="UniProtKB-KW"/>
</dbReference>
<dbReference type="InterPro" id="IPR002036">
    <property type="entry name" value="YbeY"/>
</dbReference>
<gene>
    <name evidence="8" type="ORF">S01H1_75321</name>
</gene>
<dbReference type="EMBL" id="BARS01050457">
    <property type="protein sequence ID" value="GAG48614.1"/>
    <property type="molecule type" value="Genomic_DNA"/>
</dbReference>
<dbReference type="AlphaFoldDB" id="X0XYV7"/>
<dbReference type="PANTHER" id="PTHR46986">
    <property type="entry name" value="ENDORIBONUCLEASE YBEY, CHLOROPLASTIC"/>
    <property type="match status" value="1"/>
</dbReference>
<keyword evidence="7" id="KW-0862">Zinc</keyword>
<dbReference type="Pfam" id="PF02130">
    <property type="entry name" value="YbeY"/>
    <property type="match status" value="1"/>
</dbReference>
<proteinExistence type="inferred from homology"/>
<name>X0XYV7_9ZZZZ</name>
<evidence type="ECO:0000256" key="5">
    <source>
        <dbReference type="ARBA" id="ARBA00022759"/>
    </source>
</evidence>
<keyword evidence="4" id="KW-0479">Metal-binding</keyword>
<evidence type="ECO:0000256" key="4">
    <source>
        <dbReference type="ARBA" id="ARBA00022723"/>
    </source>
</evidence>
<dbReference type="GO" id="GO:0004222">
    <property type="term" value="F:metalloendopeptidase activity"/>
    <property type="evidence" value="ECO:0007669"/>
    <property type="project" value="InterPro"/>
</dbReference>
<keyword evidence="3" id="KW-0540">Nuclease</keyword>
<evidence type="ECO:0000256" key="2">
    <source>
        <dbReference type="ARBA" id="ARBA00010875"/>
    </source>
</evidence>
<dbReference type="InterPro" id="IPR023091">
    <property type="entry name" value="MetalPrtase_cat_dom_sf_prd"/>
</dbReference>
<comment type="caution">
    <text evidence="8">The sequence shown here is derived from an EMBL/GenBank/DDBJ whole genome shotgun (WGS) entry which is preliminary data.</text>
</comment>
<dbReference type="PROSITE" id="PS01306">
    <property type="entry name" value="UPF0054"/>
    <property type="match status" value="1"/>
</dbReference>
<reference evidence="8" key="1">
    <citation type="journal article" date="2014" name="Front. Microbiol.">
        <title>High frequency of phylogenetically diverse reductive dehalogenase-homologous genes in deep subseafloor sedimentary metagenomes.</title>
        <authorList>
            <person name="Kawai M."/>
            <person name="Futagami T."/>
            <person name="Toyoda A."/>
            <person name="Takaki Y."/>
            <person name="Nishi S."/>
            <person name="Hori S."/>
            <person name="Arai W."/>
            <person name="Tsubouchi T."/>
            <person name="Morono Y."/>
            <person name="Uchiyama I."/>
            <person name="Ito T."/>
            <person name="Fujiyama A."/>
            <person name="Inagaki F."/>
            <person name="Takami H."/>
        </authorList>
    </citation>
    <scope>NUCLEOTIDE SEQUENCE</scope>
    <source>
        <strain evidence="8">Expedition CK06-06</strain>
    </source>
</reference>
<comment type="cofactor">
    <cofactor evidence="1">
        <name>Zn(2+)</name>
        <dbReference type="ChEBI" id="CHEBI:29105"/>
    </cofactor>
</comment>